<dbReference type="GeneID" id="80019593"/>
<proteinExistence type="predicted"/>
<dbReference type="EMBL" id="OP434449">
    <property type="protein sequence ID" value="UYL87150.1"/>
    <property type="molecule type" value="Genomic_DNA"/>
</dbReference>
<evidence type="ECO:0000313" key="1">
    <source>
        <dbReference type="EMBL" id="UYL87150.1"/>
    </source>
</evidence>
<dbReference type="Proteomes" id="UP001164797">
    <property type="component" value="Segment"/>
</dbReference>
<organism evidence="1 2">
    <name type="scientific">Microbacterium phage OscarSo</name>
    <dbReference type="NCBI Taxonomy" id="2985324"/>
    <lineage>
        <taxon>Viruses</taxon>
        <taxon>Duplodnaviria</taxon>
        <taxon>Heunggongvirae</taxon>
        <taxon>Uroviricota</taxon>
        <taxon>Caudoviricetes</taxon>
        <taxon>Oscarsovirus</taxon>
        <taxon>Oscarsovirus oscarso</taxon>
    </lineage>
</organism>
<sequence>MAGVSFALADFVTGGPILDLPVMKGASWSAQLNRPDELTCKVDMRDPDALALDLPSSSEPRKTVLLARTDDDVILAWGVIGDRTWDEDKRTLELSAAGVLSSYFGKTIIAPSSALTAALLTTDAEGYPIVNPALDTTFTGFSLGTIGKKLIAQRLAWPGAPIPFDLPADEIAPADESHTRTYLFASLKSIGSALQDLMGVENGPDFAFDAQRASDGISLRYVMRHGTEARPRIGTDIGAWSLGQVSPITGLKITDDGDTIASAAWLTAGRSSGAALLSRARNDSLVTASGYPPLDAVDTSHSDVSVPATLDAYARELIRYSAAMTRDVSFTVRADASPALGQYRPGDTVTLDVPEDHPYLSSSIPIRITSISGDESGKTVKVGCVVLDGS</sequence>
<name>A0A9X9K2U5_9CAUD</name>
<protein>
    <submittedName>
        <fullName evidence="1">Minor tail protein</fullName>
    </submittedName>
</protein>
<dbReference type="KEGG" id="vg:80019593"/>
<gene>
    <name evidence="1" type="primary">29</name>
    <name evidence="1" type="ORF">SEA_OSCARSO_29</name>
</gene>
<dbReference type="RefSeq" id="YP_010754987.1">
    <property type="nucleotide sequence ID" value="NC_073466.1"/>
</dbReference>
<reference evidence="1" key="1">
    <citation type="submission" date="2022-09" db="EMBL/GenBank/DDBJ databases">
        <authorList>
            <person name="Washington J.M."/>
            <person name="Situmorang M.A."/>
            <person name="Garlena R.A."/>
            <person name="Russell D.A."/>
            <person name="Jacobs-Sera D."/>
            <person name="Hatfull G.F."/>
        </authorList>
    </citation>
    <scope>NUCLEOTIDE SEQUENCE</scope>
</reference>
<accession>A0A9X9K2U5</accession>
<keyword evidence="2" id="KW-1185">Reference proteome</keyword>
<evidence type="ECO:0000313" key="2">
    <source>
        <dbReference type="Proteomes" id="UP001164797"/>
    </source>
</evidence>